<dbReference type="OrthoDB" id="3398487at2"/>
<dbReference type="GO" id="GO:0042802">
    <property type="term" value="F:identical protein binding"/>
    <property type="evidence" value="ECO:0007669"/>
    <property type="project" value="TreeGrafter"/>
</dbReference>
<dbReference type="GO" id="GO:0008483">
    <property type="term" value="F:transaminase activity"/>
    <property type="evidence" value="ECO:0007669"/>
    <property type="project" value="UniProtKB-KW"/>
</dbReference>
<evidence type="ECO:0000313" key="5">
    <source>
        <dbReference type="EMBL" id="AWB33426.1"/>
    </source>
</evidence>
<keyword evidence="2" id="KW-0032">Aminotransferase</keyword>
<dbReference type="Gene3D" id="3.40.640.10">
    <property type="entry name" value="Type I PLP-dependent aspartate aminotransferase-like (Major domain)"/>
    <property type="match status" value="1"/>
</dbReference>
<keyword evidence="6" id="KW-1185">Reference proteome</keyword>
<dbReference type="KEGG" id="boz:DBV39_06580"/>
<evidence type="ECO:0000256" key="2">
    <source>
        <dbReference type="ARBA" id="ARBA00022576"/>
    </source>
</evidence>
<dbReference type="Proteomes" id="UP000244571">
    <property type="component" value="Chromosome"/>
</dbReference>
<evidence type="ECO:0008006" key="7">
    <source>
        <dbReference type="Google" id="ProtNLM"/>
    </source>
</evidence>
<dbReference type="InterPro" id="IPR015424">
    <property type="entry name" value="PyrdxlP-dep_Trfase"/>
</dbReference>
<evidence type="ECO:0000256" key="1">
    <source>
        <dbReference type="ARBA" id="ARBA00001933"/>
    </source>
</evidence>
<dbReference type="InterPro" id="IPR050103">
    <property type="entry name" value="Class-III_PLP-dep_AT"/>
</dbReference>
<keyword evidence="4" id="KW-0663">Pyridoxal phosphate</keyword>
<dbReference type="GO" id="GO:0030170">
    <property type="term" value="F:pyridoxal phosphate binding"/>
    <property type="evidence" value="ECO:0007669"/>
    <property type="project" value="InterPro"/>
</dbReference>
<comment type="cofactor">
    <cofactor evidence="1">
        <name>pyridoxal 5'-phosphate</name>
        <dbReference type="ChEBI" id="CHEBI:597326"/>
    </cofactor>
</comment>
<organism evidence="5 6">
    <name type="scientific">Orrella marina</name>
    <dbReference type="NCBI Taxonomy" id="2163011"/>
    <lineage>
        <taxon>Bacteria</taxon>
        <taxon>Pseudomonadati</taxon>
        <taxon>Pseudomonadota</taxon>
        <taxon>Betaproteobacteria</taxon>
        <taxon>Burkholderiales</taxon>
        <taxon>Alcaligenaceae</taxon>
        <taxon>Orrella</taxon>
    </lineage>
</organism>
<dbReference type="InterPro" id="IPR005814">
    <property type="entry name" value="Aminotrans_3"/>
</dbReference>
<accession>A0A2R4XHY1</accession>
<evidence type="ECO:0000256" key="3">
    <source>
        <dbReference type="ARBA" id="ARBA00022679"/>
    </source>
</evidence>
<dbReference type="Gene3D" id="3.90.1150.10">
    <property type="entry name" value="Aspartate Aminotransferase, domain 1"/>
    <property type="match status" value="1"/>
</dbReference>
<evidence type="ECO:0000313" key="6">
    <source>
        <dbReference type="Proteomes" id="UP000244571"/>
    </source>
</evidence>
<sequence length="166" mass="17349">MTRGKGIGGGVPLSAILASKAASCFEHGDQGGTYCGNPLVCAVGLAVMRTLIDPDFLAMAAHNAAFLREGLTDLSSQHGLGETRGSGFLLALEVAPDTAPAIVARAMQVGLLINAPRPNCLRLMPALNISLRDIETGLERLDEVIATMGRSPATRADSKLRRKGLE</sequence>
<dbReference type="PANTHER" id="PTHR11986:SF79">
    <property type="entry name" value="ACETYLORNITHINE AMINOTRANSFERASE, MITOCHONDRIAL"/>
    <property type="match status" value="1"/>
</dbReference>
<dbReference type="SUPFAM" id="SSF53383">
    <property type="entry name" value="PLP-dependent transferases"/>
    <property type="match status" value="1"/>
</dbReference>
<dbReference type="AlphaFoldDB" id="A0A2R4XHY1"/>
<protein>
    <recommendedName>
        <fullName evidence="7">Acetylornithine transaminase</fullName>
    </recommendedName>
</protein>
<reference evidence="5 6" key="1">
    <citation type="submission" date="2018-04" db="EMBL/GenBank/DDBJ databases">
        <title>Bordetella sp. HZ20 isolated from seawater.</title>
        <authorList>
            <person name="Sun C."/>
        </authorList>
    </citation>
    <scope>NUCLEOTIDE SEQUENCE [LARGE SCALE GENOMIC DNA]</scope>
    <source>
        <strain evidence="5 6">HZ20</strain>
    </source>
</reference>
<evidence type="ECO:0000256" key="4">
    <source>
        <dbReference type="ARBA" id="ARBA00022898"/>
    </source>
</evidence>
<dbReference type="PANTHER" id="PTHR11986">
    <property type="entry name" value="AMINOTRANSFERASE CLASS III"/>
    <property type="match status" value="1"/>
</dbReference>
<dbReference type="EMBL" id="CP028901">
    <property type="protein sequence ID" value="AWB33426.1"/>
    <property type="molecule type" value="Genomic_DNA"/>
</dbReference>
<proteinExistence type="predicted"/>
<dbReference type="Pfam" id="PF00202">
    <property type="entry name" value="Aminotran_3"/>
    <property type="match status" value="1"/>
</dbReference>
<keyword evidence="3" id="KW-0808">Transferase</keyword>
<dbReference type="InterPro" id="IPR015422">
    <property type="entry name" value="PyrdxlP-dep_Trfase_small"/>
</dbReference>
<dbReference type="InterPro" id="IPR015421">
    <property type="entry name" value="PyrdxlP-dep_Trfase_major"/>
</dbReference>
<dbReference type="RefSeq" id="WP_108620855.1">
    <property type="nucleotide sequence ID" value="NZ_CP028901.1"/>
</dbReference>
<name>A0A2R4XHY1_9BURK</name>
<gene>
    <name evidence="5" type="ORF">DBV39_06580</name>
</gene>